<feature type="transmembrane region" description="Helical" evidence="1">
    <location>
        <begin position="6"/>
        <end position="24"/>
    </location>
</feature>
<feature type="transmembrane region" description="Helical" evidence="1">
    <location>
        <begin position="162"/>
        <end position="181"/>
    </location>
</feature>
<evidence type="ECO:0008006" key="4">
    <source>
        <dbReference type="Google" id="ProtNLM"/>
    </source>
</evidence>
<gene>
    <name evidence="2" type="ORF">C7B43_14250</name>
</gene>
<comment type="caution">
    <text evidence="2">The sequence shown here is derived from an EMBL/GenBank/DDBJ whole genome shotgun (WGS) entry which is preliminary data.</text>
</comment>
<keyword evidence="1" id="KW-0812">Transmembrane</keyword>
<dbReference type="AlphaFoldDB" id="A0A2T2WVK7"/>
<evidence type="ECO:0000313" key="2">
    <source>
        <dbReference type="EMBL" id="PSR26263.1"/>
    </source>
</evidence>
<protein>
    <recommendedName>
        <fullName evidence="4">Histidine kinase N-terminal 7TM region domain-containing protein</fullName>
    </recommendedName>
</protein>
<dbReference type="EMBL" id="PXYT01000038">
    <property type="protein sequence ID" value="PSR26263.1"/>
    <property type="molecule type" value="Genomic_DNA"/>
</dbReference>
<feature type="transmembrane region" description="Helical" evidence="1">
    <location>
        <begin position="64"/>
        <end position="85"/>
    </location>
</feature>
<reference evidence="2 3" key="1">
    <citation type="journal article" date="2014" name="BMC Genomics">
        <title>Comparison of environmental and isolate Sulfobacillus genomes reveals diverse carbon, sulfur, nitrogen, and hydrogen metabolisms.</title>
        <authorList>
            <person name="Justice N.B."/>
            <person name="Norman A."/>
            <person name="Brown C.T."/>
            <person name="Singh A."/>
            <person name="Thomas B.C."/>
            <person name="Banfield J.F."/>
        </authorList>
    </citation>
    <scope>NUCLEOTIDE SEQUENCE [LARGE SCALE GENOMIC DNA]</scope>
    <source>
        <strain evidence="2">AMDSBA1</strain>
    </source>
</reference>
<feature type="transmembrane region" description="Helical" evidence="1">
    <location>
        <begin position="31"/>
        <end position="52"/>
    </location>
</feature>
<proteinExistence type="predicted"/>
<evidence type="ECO:0000256" key="1">
    <source>
        <dbReference type="SAM" id="Phobius"/>
    </source>
</evidence>
<name>A0A2T2WVK7_9FIRM</name>
<organism evidence="2 3">
    <name type="scientific">Sulfobacillus benefaciens</name>
    <dbReference type="NCBI Taxonomy" id="453960"/>
    <lineage>
        <taxon>Bacteria</taxon>
        <taxon>Bacillati</taxon>
        <taxon>Bacillota</taxon>
        <taxon>Clostridia</taxon>
        <taxon>Eubacteriales</taxon>
        <taxon>Clostridiales Family XVII. Incertae Sedis</taxon>
        <taxon>Sulfobacillus</taxon>
    </lineage>
</organism>
<feature type="transmembrane region" description="Helical" evidence="1">
    <location>
        <begin position="135"/>
        <end position="155"/>
    </location>
</feature>
<feature type="transmembrane region" description="Helical" evidence="1">
    <location>
        <begin position="187"/>
        <end position="207"/>
    </location>
</feature>
<accession>A0A2T2WVK7</accession>
<feature type="transmembrane region" description="Helical" evidence="1">
    <location>
        <begin position="92"/>
        <end position="115"/>
    </location>
</feature>
<keyword evidence="1" id="KW-1133">Transmembrane helix</keyword>
<keyword evidence="1" id="KW-0472">Membrane</keyword>
<evidence type="ECO:0000313" key="3">
    <source>
        <dbReference type="Proteomes" id="UP000242699"/>
    </source>
</evidence>
<sequence>MVEALFWAAALLAVIFALALMSRYQQHPAPFYLWWTFSFVFYTLAYIVEAITVGTHWTLVPYQLYIIASATLVGTMSVGTSYLAFPKTIAHSYAGLITALFAVLAVSVFVTPPVMQGSWLALNGGKGGIVGLTQVMYIIMASLGGTIVVIGALWSWWKTRRYYNLLIAAGAIAAGVGGTLASQGVALGILPLMNIVGLVLIFLGYVYSRSSQQGRSKSQSAAGSR</sequence>
<dbReference type="Proteomes" id="UP000242699">
    <property type="component" value="Unassembled WGS sequence"/>
</dbReference>